<reference evidence="1" key="1">
    <citation type="journal article" date="2020" name="Fungal Divers.">
        <title>Resolving the Mortierellaceae phylogeny through synthesis of multi-gene phylogenetics and phylogenomics.</title>
        <authorList>
            <person name="Vandepol N."/>
            <person name="Liber J."/>
            <person name="Desiro A."/>
            <person name="Na H."/>
            <person name="Kennedy M."/>
            <person name="Barry K."/>
            <person name="Grigoriev I.V."/>
            <person name="Miller A.N."/>
            <person name="O'Donnell K."/>
            <person name="Stajich J.E."/>
            <person name="Bonito G."/>
        </authorList>
    </citation>
    <scope>NUCLEOTIDE SEQUENCE</scope>
    <source>
        <strain evidence="1">MES-2147</strain>
    </source>
</reference>
<evidence type="ECO:0000313" key="1">
    <source>
        <dbReference type="EMBL" id="KAF9980034.1"/>
    </source>
</evidence>
<gene>
    <name evidence="1" type="ORF">BGZ65_005643</name>
</gene>
<organism evidence="1 2">
    <name type="scientific">Modicella reniformis</name>
    <dbReference type="NCBI Taxonomy" id="1440133"/>
    <lineage>
        <taxon>Eukaryota</taxon>
        <taxon>Fungi</taxon>
        <taxon>Fungi incertae sedis</taxon>
        <taxon>Mucoromycota</taxon>
        <taxon>Mortierellomycotina</taxon>
        <taxon>Mortierellomycetes</taxon>
        <taxon>Mortierellales</taxon>
        <taxon>Mortierellaceae</taxon>
        <taxon>Modicella</taxon>
    </lineage>
</organism>
<evidence type="ECO:0000313" key="2">
    <source>
        <dbReference type="Proteomes" id="UP000749646"/>
    </source>
</evidence>
<comment type="caution">
    <text evidence="1">The sequence shown here is derived from an EMBL/GenBank/DDBJ whole genome shotgun (WGS) entry which is preliminary data.</text>
</comment>
<accession>A0A9P6JHR6</accession>
<name>A0A9P6JHR6_9FUNG</name>
<dbReference type="AlphaFoldDB" id="A0A9P6JHR6"/>
<protein>
    <submittedName>
        <fullName evidence="1">Uncharacterized protein</fullName>
    </submittedName>
</protein>
<keyword evidence="2" id="KW-1185">Reference proteome</keyword>
<proteinExistence type="predicted"/>
<dbReference type="EMBL" id="JAAAHW010003919">
    <property type="protein sequence ID" value="KAF9980034.1"/>
    <property type="molecule type" value="Genomic_DNA"/>
</dbReference>
<sequence>MTKTARERGDYYPKQIYYCASEEEAAQFHSKYLITNVSNLSAENRFVVETSGAAASSIQDTQHTINDTILALGKDMVERSRKQDEELAGLKREMAELKKLIKSLSPPFSTNNVPS</sequence>
<dbReference type="Proteomes" id="UP000749646">
    <property type="component" value="Unassembled WGS sequence"/>
</dbReference>
<dbReference type="OrthoDB" id="2352140at2759"/>